<comment type="cofactor">
    <cofactor evidence="1 8">
        <name>Zn(2+)</name>
        <dbReference type="ChEBI" id="CHEBI:29105"/>
    </cofactor>
</comment>
<dbReference type="InterPro" id="IPR001148">
    <property type="entry name" value="CA_dom"/>
</dbReference>
<dbReference type="EMBL" id="KQ459597">
    <property type="protein sequence ID" value="KPI94769.1"/>
    <property type="molecule type" value="Genomic_DNA"/>
</dbReference>
<dbReference type="GO" id="GO:0005737">
    <property type="term" value="C:cytoplasm"/>
    <property type="evidence" value="ECO:0007669"/>
    <property type="project" value="TreeGrafter"/>
</dbReference>
<proteinExistence type="inferred from homology"/>
<evidence type="ECO:0000313" key="12">
    <source>
        <dbReference type="Proteomes" id="UP000053268"/>
    </source>
</evidence>
<dbReference type="Gene3D" id="3.10.200.10">
    <property type="entry name" value="Alpha carbonic anhydrase"/>
    <property type="match status" value="1"/>
</dbReference>
<comment type="function">
    <text evidence="8">Reversible hydration of carbon dioxide.</text>
</comment>
<dbReference type="PANTHER" id="PTHR18952:SF141">
    <property type="entry name" value="CARBONIC ANHYDRASE"/>
    <property type="match status" value="1"/>
</dbReference>
<dbReference type="PROSITE" id="PS00162">
    <property type="entry name" value="ALPHA_CA_1"/>
    <property type="match status" value="1"/>
</dbReference>
<evidence type="ECO:0000256" key="9">
    <source>
        <dbReference type="SAM" id="MobiDB-lite"/>
    </source>
</evidence>
<keyword evidence="12" id="KW-1185">Reference proteome</keyword>
<dbReference type="STRING" id="66420.A0A194PPV8"/>
<evidence type="ECO:0000256" key="7">
    <source>
        <dbReference type="ARBA" id="ARBA00048348"/>
    </source>
</evidence>
<keyword evidence="6 8" id="KW-0456">Lyase</keyword>
<evidence type="ECO:0000256" key="6">
    <source>
        <dbReference type="ARBA" id="ARBA00023239"/>
    </source>
</evidence>
<dbReference type="PROSITE" id="PS51144">
    <property type="entry name" value="ALPHA_CA_2"/>
    <property type="match status" value="1"/>
</dbReference>
<dbReference type="PANTHER" id="PTHR18952">
    <property type="entry name" value="CARBONIC ANHYDRASE"/>
    <property type="match status" value="1"/>
</dbReference>
<dbReference type="SMART" id="SM01057">
    <property type="entry name" value="Carb_anhydrase"/>
    <property type="match status" value="1"/>
</dbReference>
<feature type="region of interest" description="Disordered" evidence="9">
    <location>
        <begin position="1"/>
        <end position="33"/>
    </location>
</feature>
<dbReference type="Pfam" id="PF00194">
    <property type="entry name" value="Carb_anhydrase"/>
    <property type="match status" value="1"/>
</dbReference>
<dbReference type="GO" id="GO:0004089">
    <property type="term" value="F:carbonate dehydratase activity"/>
    <property type="evidence" value="ECO:0007669"/>
    <property type="project" value="UniProtKB-UniRule"/>
</dbReference>
<evidence type="ECO:0000256" key="4">
    <source>
        <dbReference type="ARBA" id="ARBA00022723"/>
    </source>
</evidence>
<feature type="domain" description="Alpha-carbonic anhydrase" evidence="10">
    <location>
        <begin position="1"/>
        <end position="285"/>
    </location>
</feature>
<evidence type="ECO:0000256" key="8">
    <source>
        <dbReference type="RuleBase" id="RU367011"/>
    </source>
</evidence>
<organism evidence="11 12">
    <name type="scientific">Papilio xuthus</name>
    <name type="common">Asian swallowtail butterfly</name>
    <dbReference type="NCBI Taxonomy" id="66420"/>
    <lineage>
        <taxon>Eukaryota</taxon>
        <taxon>Metazoa</taxon>
        <taxon>Ecdysozoa</taxon>
        <taxon>Arthropoda</taxon>
        <taxon>Hexapoda</taxon>
        <taxon>Insecta</taxon>
        <taxon>Pterygota</taxon>
        <taxon>Neoptera</taxon>
        <taxon>Endopterygota</taxon>
        <taxon>Lepidoptera</taxon>
        <taxon>Glossata</taxon>
        <taxon>Ditrysia</taxon>
        <taxon>Papilionoidea</taxon>
        <taxon>Papilionidae</taxon>
        <taxon>Papilioninae</taxon>
        <taxon>Papilio</taxon>
    </lineage>
</organism>
<dbReference type="InterPro" id="IPR018338">
    <property type="entry name" value="Carbonic_anhydrase_a-class_CS"/>
</dbReference>
<dbReference type="SUPFAM" id="SSF51069">
    <property type="entry name" value="Carbonic anhydrase"/>
    <property type="match status" value="1"/>
</dbReference>
<evidence type="ECO:0000313" key="11">
    <source>
        <dbReference type="EMBL" id="KPI94769.1"/>
    </source>
</evidence>
<comment type="similarity">
    <text evidence="2 8">Belongs to the alpha-carbonic anhydrase family.</text>
</comment>
<evidence type="ECO:0000256" key="1">
    <source>
        <dbReference type="ARBA" id="ARBA00001947"/>
    </source>
</evidence>
<dbReference type="AlphaFoldDB" id="A0A194PPV8"/>
<name>A0A194PPV8_PAPXU</name>
<evidence type="ECO:0000259" key="10">
    <source>
        <dbReference type="PROSITE" id="PS51144"/>
    </source>
</evidence>
<reference evidence="11 12" key="1">
    <citation type="journal article" date="2015" name="Nat. Commun.">
        <title>Outbred genome sequencing and CRISPR/Cas9 gene editing in butterflies.</title>
        <authorList>
            <person name="Li X."/>
            <person name="Fan D."/>
            <person name="Zhang W."/>
            <person name="Liu G."/>
            <person name="Zhang L."/>
            <person name="Zhao L."/>
            <person name="Fang X."/>
            <person name="Chen L."/>
            <person name="Dong Y."/>
            <person name="Chen Y."/>
            <person name="Ding Y."/>
            <person name="Zhao R."/>
            <person name="Feng M."/>
            <person name="Zhu Y."/>
            <person name="Feng Y."/>
            <person name="Jiang X."/>
            <person name="Zhu D."/>
            <person name="Xiang H."/>
            <person name="Feng X."/>
            <person name="Li S."/>
            <person name="Wang J."/>
            <person name="Zhang G."/>
            <person name="Kronforst M.R."/>
            <person name="Wang W."/>
        </authorList>
    </citation>
    <scope>NUCLEOTIDE SEQUENCE [LARGE SCALE GENOMIC DNA]</scope>
    <source>
        <strain evidence="11">Ya'a_city_454_Px</strain>
        <tissue evidence="11">Whole body</tissue>
    </source>
</reference>
<protein>
    <recommendedName>
        <fullName evidence="3 8">Carbonic anhydrase</fullName>
        <ecNumber evidence="3 8">4.2.1.1</ecNumber>
    </recommendedName>
</protein>
<keyword evidence="5 8" id="KW-0862">Zinc</keyword>
<evidence type="ECO:0000256" key="5">
    <source>
        <dbReference type="ARBA" id="ARBA00022833"/>
    </source>
</evidence>
<dbReference type="EC" id="4.2.1.1" evidence="3 8"/>
<dbReference type="Proteomes" id="UP000053268">
    <property type="component" value="Unassembled WGS sequence"/>
</dbReference>
<accession>A0A194PPV8</accession>
<comment type="catalytic activity">
    <reaction evidence="7 8">
        <text>hydrogencarbonate + H(+) = CO2 + H2O</text>
        <dbReference type="Rhea" id="RHEA:10748"/>
        <dbReference type="ChEBI" id="CHEBI:15377"/>
        <dbReference type="ChEBI" id="CHEBI:15378"/>
        <dbReference type="ChEBI" id="CHEBI:16526"/>
        <dbReference type="ChEBI" id="CHEBI:17544"/>
        <dbReference type="EC" id="4.2.1.1"/>
    </reaction>
</comment>
<dbReference type="InterPro" id="IPR023561">
    <property type="entry name" value="Carbonic_anhydrase_a-class"/>
</dbReference>
<evidence type="ECO:0000256" key="3">
    <source>
        <dbReference type="ARBA" id="ARBA00012925"/>
    </source>
</evidence>
<keyword evidence="4 8" id="KW-0479">Metal-binding</keyword>
<dbReference type="InterPro" id="IPR036398">
    <property type="entry name" value="CA_dom_sf"/>
</dbReference>
<dbReference type="GO" id="GO:0008270">
    <property type="term" value="F:zinc ion binding"/>
    <property type="evidence" value="ECO:0007669"/>
    <property type="project" value="UniProtKB-UniRule"/>
</dbReference>
<gene>
    <name evidence="11" type="ORF">RR46_11773</name>
</gene>
<sequence length="287" mass="32086">MPPRLMSRYTASRDRAIDASSSNRTKNRKLKQPFKLRNRQVRCVTPTFRQSSVDSDSQLCRLTAFLAQTPADRGGEEFSTTLHVRGELKISRLTYTKPQLRGGPLGGDVYKLQQWHCHWGAADGEGSEHTVDGRAFSGELHLVHWNTSKYHSFAEAAGQPDGLAVLGVLLMVGSKHEELEKVVRLLPFIQHKGDKVTMSEPLDPAQLLPSRTAYWTYPGSLTTPPCTESVTWILFKDPIQVSGEQLALMRKLRCGEASCGVEAMELLHNYRPTLPLGNRELRDYGGN</sequence>
<evidence type="ECO:0000256" key="2">
    <source>
        <dbReference type="ARBA" id="ARBA00010718"/>
    </source>
</evidence>